<dbReference type="Gene3D" id="3.10.350.10">
    <property type="entry name" value="LysM domain"/>
    <property type="match status" value="1"/>
</dbReference>
<dbReference type="PANTHER" id="PTHR37423:SF2">
    <property type="entry name" value="MEMBRANE-BOUND LYTIC MUREIN TRANSGLYCOSYLASE C"/>
    <property type="match status" value="1"/>
</dbReference>
<dbReference type="InterPro" id="IPR008258">
    <property type="entry name" value="Transglycosylase_SLT_dom_1"/>
</dbReference>
<dbReference type="GO" id="GO:0016020">
    <property type="term" value="C:membrane"/>
    <property type="evidence" value="ECO:0007669"/>
    <property type="project" value="InterPro"/>
</dbReference>
<proteinExistence type="inferred from homology"/>
<dbReference type="EMBL" id="CADCTQ010000396">
    <property type="protein sequence ID" value="CAA9292948.1"/>
    <property type="molecule type" value="Genomic_DNA"/>
</dbReference>
<dbReference type="AlphaFoldDB" id="A0A6J4K172"/>
<dbReference type="CDD" id="cd16894">
    <property type="entry name" value="MltD-like"/>
    <property type="match status" value="1"/>
</dbReference>
<dbReference type="Pfam" id="PF01476">
    <property type="entry name" value="LysM"/>
    <property type="match status" value="1"/>
</dbReference>
<dbReference type="InterPro" id="IPR023346">
    <property type="entry name" value="Lysozyme-like_dom_sf"/>
</dbReference>
<evidence type="ECO:0000256" key="1">
    <source>
        <dbReference type="ARBA" id="ARBA00007734"/>
    </source>
</evidence>
<gene>
    <name evidence="5" type="ORF">AVDCRST_MAG56-4858</name>
</gene>
<organism evidence="5">
    <name type="scientific">uncultured Cytophagales bacterium</name>
    <dbReference type="NCBI Taxonomy" id="158755"/>
    <lineage>
        <taxon>Bacteria</taxon>
        <taxon>Pseudomonadati</taxon>
        <taxon>Bacteroidota</taxon>
        <taxon>Sphingobacteriia</taxon>
        <taxon>Sphingobacteriales</taxon>
        <taxon>environmental samples</taxon>
    </lineage>
</organism>
<feature type="region of interest" description="Disordered" evidence="2">
    <location>
        <begin position="42"/>
        <end position="62"/>
    </location>
</feature>
<feature type="chain" id="PRO_5026710929" evidence="3">
    <location>
        <begin position="32"/>
        <end position="473"/>
    </location>
</feature>
<accession>A0A6J4K172</accession>
<dbReference type="InterPro" id="IPR036779">
    <property type="entry name" value="LysM_dom_sf"/>
</dbReference>
<dbReference type="PROSITE" id="PS51782">
    <property type="entry name" value="LYSM"/>
    <property type="match status" value="1"/>
</dbReference>
<dbReference type="InterPro" id="IPR000189">
    <property type="entry name" value="Transglyc_AS"/>
</dbReference>
<reference evidence="5" key="1">
    <citation type="submission" date="2020-02" db="EMBL/GenBank/DDBJ databases">
        <authorList>
            <person name="Meier V. D."/>
        </authorList>
    </citation>
    <scope>NUCLEOTIDE SEQUENCE</scope>
    <source>
        <strain evidence="5">AVDCRST_MAG56</strain>
    </source>
</reference>
<dbReference type="SUPFAM" id="SSF54106">
    <property type="entry name" value="LysM domain"/>
    <property type="match status" value="1"/>
</dbReference>
<dbReference type="CDD" id="cd00118">
    <property type="entry name" value="LysM"/>
    <property type="match status" value="1"/>
</dbReference>
<dbReference type="PANTHER" id="PTHR37423">
    <property type="entry name" value="SOLUBLE LYTIC MUREIN TRANSGLYCOSYLASE-RELATED"/>
    <property type="match status" value="1"/>
</dbReference>
<name>A0A6J4K172_9SPHI</name>
<feature type="domain" description="LysM" evidence="4">
    <location>
        <begin position="369"/>
        <end position="412"/>
    </location>
</feature>
<dbReference type="SMART" id="SM00257">
    <property type="entry name" value="LysM"/>
    <property type="match status" value="2"/>
</dbReference>
<dbReference type="InterPro" id="IPR018392">
    <property type="entry name" value="LysM"/>
</dbReference>
<dbReference type="Gene3D" id="1.10.530.10">
    <property type="match status" value="1"/>
</dbReference>
<feature type="compositionally biased region" description="Low complexity" evidence="2">
    <location>
        <begin position="43"/>
        <end position="62"/>
    </location>
</feature>
<evidence type="ECO:0000256" key="2">
    <source>
        <dbReference type="SAM" id="MobiDB-lite"/>
    </source>
</evidence>
<comment type="similarity">
    <text evidence="1">Belongs to the transglycosylase Slt family.</text>
</comment>
<protein>
    <submittedName>
        <fullName evidence="5">GH23</fullName>
    </submittedName>
</protein>
<dbReference type="GO" id="GO:0008933">
    <property type="term" value="F:peptidoglycan lytic transglycosylase activity"/>
    <property type="evidence" value="ECO:0007669"/>
    <property type="project" value="InterPro"/>
</dbReference>
<evidence type="ECO:0000256" key="3">
    <source>
        <dbReference type="SAM" id="SignalP"/>
    </source>
</evidence>
<dbReference type="GO" id="GO:0000270">
    <property type="term" value="P:peptidoglycan metabolic process"/>
    <property type="evidence" value="ECO:0007669"/>
    <property type="project" value="InterPro"/>
</dbReference>
<evidence type="ECO:0000259" key="4">
    <source>
        <dbReference type="PROSITE" id="PS51782"/>
    </source>
</evidence>
<dbReference type="PROSITE" id="PS00922">
    <property type="entry name" value="TRANSGLYCOSYLASE"/>
    <property type="match status" value="1"/>
</dbReference>
<dbReference type="SUPFAM" id="SSF53955">
    <property type="entry name" value="Lysozyme-like"/>
    <property type="match status" value="1"/>
</dbReference>
<feature type="signal peptide" evidence="3">
    <location>
        <begin position="1"/>
        <end position="31"/>
    </location>
</feature>
<keyword evidence="3" id="KW-0732">Signal</keyword>
<dbReference type="Pfam" id="PF01464">
    <property type="entry name" value="SLT"/>
    <property type="match status" value="1"/>
</dbReference>
<evidence type="ECO:0000313" key="5">
    <source>
        <dbReference type="EMBL" id="CAA9292948.1"/>
    </source>
</evidence>
<sequence>MINLSNSSKTSIVVAFSLIVFLKQFSFSQTAAGDVSGTNDTIPQAAASATPSATPGTPSRPALIPQRMSARERSFPLRQTKSVKKVIGSLTTTGRTHIRKMLQRQPLYFPVFEEVLSRHGLPNELKYLPVIESSLNPRAVSPVKAAGLWQFMPSVGSAMGLQVDAYVDERMDAEKATIAASCYLKALHNMFGDWELALAAYNAGPGRVRRAIRRSGNQTSLSAISAFLPEETRNYVPTFVAVTHVMTNHASYNIYPDSLAPAASFDTIHVSQPLSLTQLAKNLDVSLKELQELNPAFKYNLIPAFVKQYTVRIPNRAMGTLAARREAILEAAAPKLLAAQKQVLLAGNITSAIRLEASQMEVFTDKKKVTYEVRGTEGLEDIAAKYGVEVATIQDWNYLNNQKLRVGQKLVLYLDRSGAVPAPGLTPETSLVALIEEIEGNPTMDLEDDADSLKPVDKLPGASDINAIVAANQ</sequence>